<gene>
    <name evidence="2" type="ORF">TSUD_120920</name>
</gene>
<dbReference type="InterPro" id="IPR000477">
    <property type="entry name" value="RT_dom"/>
</dbReference>
<dbReference type="SUPFAM" id="SSF53098">
    <property type="entry name" value="Ribonuclease H-like"/>
    <property type="match status" value="1"/>
</dbReference>
<accession>A0A2Z6MWA5</accession>
<dbReference type="Gene3D" id="3.60.10.10">
    <property type="entry name" value="Endonuclease/exonuclease/phosphatase"/>
    <property type="match status" value="1"/>
</dbReference>
<keyword evidence="3" id="KW-1185">Reference proteome</keyword>
<dbReference type="Proteomes" id="UP000242715">
    <property type="component" value="Unassembled WGS sequence"/>
</dbReference>
<proteinExistence type="predicted"/>
<dbReference type="InterPro" id="IPR056924">
    <property type="entry name" value="SH3_Tf2-1"/>
</dbReference>
<dbReference type="PANTHER" id="PTHR46890">
    <property type="entry name" value="NON-LTR RETROLELEMENT REVERSE TRANSCRIPTASE-LIKE PROTEIN-RELATED"/>
    <property type="match status" value="1"/>
</dbReference>
<dbReference type="EMBL" id="DF973221">
    <property type="protein sequence ID" value="GAU20900.1"/>
    <property type="molecule type" value="Genomic_DNA"/>
</dbReference>
<name>A0A2Z6MWA5_TRISU</name>
<dbReference type="PANTHER" id="PTHR46890:SF48">
    <property type="entry name" value="RNA-DIRECTED DNA POLYMERASE"/>
    <property type="match status" value="1"/>
</dbReference>
<dbReference type="SUPFAM" id="SSF56219">
    <property type="entry name" value="DNase I-like"/>
    <property type="match status" value="1"/>
</dbReference>
<dbReference type="CDD" id="cd01650">
    <property type="entry name" value="RT_nLTR_like"/>
    <property type="match status" value="1"/>
</dbReference>
<evidence type="ECO:0000313" key="3">
    <source>
        <dbReference type="Proteomes" id="UP000242715"/>
    </source>
</evidence>
<feature type="domain" description="Reverse transcriptase" evidence="1">
    <location>
        <begin position="308"/>
        <end position="568"/>
    </location>
</feature>
<sequence length="910" mass="104105">MFMHRVIAQVNKLYGDGCETFLVDKVLRCGVCGDFNVVRSTEERRGSVRVVSNNDSIHFNHFIEESSLIDLPLSGKCFTWFRGDGRSMSRLDKFLLSEDWCMVWPDCVQFALMCGLSDHCHLSLTMDEVNLGPKPFRMLKSWSELPGVACESRKELDGRLKEVKEKRQVLESKGESEELFESERKELLFLSSQVFFLSRMSCINQWQKSRLTWLKNGDANSKFFHGVMASKRRCNALLSVLVDGEAVEGVAGIREAVFHHFENHFRSVNIVRLQIDNLQFSSISASEAYYLERPFDEVEGDLMRFLLEFYANGILVKGSNCTFIVLIPKVANPQRISNFRPISLVGCMYKILAKVLANRLKLVMDTVISESQFAFVKGRQIMDGILIANEVVDDAKKLKKELTLFKVDFEKTYDSVEWEYLNSVMAKMGFSVKLRQWIITCVSTAIASVLVNSRPTEEFCMGRGLRQWDPLSPFLSLIADEGLNVMLNASVDTGLFKGYQIGNEDRDVVTVSHLQFADDTLILGERSWAYIRMLKANLIFVELISGLKTDGQSERTIQSLEDLLRACVLDRGLDWDSCLSLIEFTYNNSFHSSIGMTPFEALYVRRCRTPLCWYESRENVVLGPEIVHETTEKIRMIREKMKASQSLGRALKSRKLTSRFIGPYQISERVGKVAYRIALPPSLANLHDVFHVSQLRKYVKDLSHVIESDDIQVRDDLTVETIPLRIEGRETKKLRNKKIVSVKIIWGGPIGENAIWELESKMKSSYPELFSDAVYVLNCKIGRIPFIYLGLPIGSNARLHSFWAPLVEKIRDVSVADMRRLGWGPGGNGWAWHRRLFVWEEELLGECCFALNNIVLQESIPNSWVWIADPVTVFTFAWRLMYDRLPTKSNLVLHGCLQNDSSYARQGVEY</sequence>
<dbReference type="InterPro" id="IPR036691">
    <property type="entry name" value="Endo/exonu/phosph_ase_sf"/>
</dbReference>
<dbReference type="OrthoDB" id="1938551at2759"/>
<dbReference type="Gene3D" id="3.30.420.10">
    <property type="entry name" value="Ribonuclease H-like superfamily/Ribonuclease H"/>
    <property type="match status" value="1"/>
</dbReference>
<evidence type="ECO:0000313" key="2">
    <source>
        <dbReference type="EMBL" id="GAU20900.1"/>
    </source>
</evidence>
<dbReference type="GO" id="GO:0003676">
    <property type="term" value="F:nucleic acid binding"/>
    <property type="evidence" value="ECO:0007669"/>
    <property type="project" value="InterPro"/>
</dbReference>
<dbReference type="InterPro" id="IPR012337">
    <property type="entry name" value="RNaseH-like_sf"/>
</dbReference>
<protein>
    <recommendedName>
        <fullName evidence="1">Reverse transcriptase domain-containing protein</fullName>
    </recommendedName>
</protein>
<organism evidence="2 3">
    <name type="scientific">Trifolium subterraneum</name>
    <name type="common">Subterranean clover</name>
    <dbReference type="NCBI Taxonomy" id="3900"/>
    <lineage>
        <taxon>Eukaryota</taxon>
        <taxon>Viridiplantae</taxon>
        <taxon>Streptophyta</taxon>
        <taxon>Embryophyta</taxon>
        <taxon>Tracheophyta</taxon>
        <taxon>Spermatophyta</taxon>
        <taxon>Magnoliopsida</taxon>
        <taxon>eudicotyledons</taxon>
        <taxon>Gunneridae</taxon>
        <taxon>Pentapetalae</taxon>
        <taxon>rosids</taxon>
        <taxon>fabids</taxon>
        <taxon>Fabales</taxon>
        <taxon>Fabaceae</taxon>
        <taxon>Papilionoideae</taxon>
        <taxon>50 kb inversion clade</taxon>
        <taxon>NPAAA clade</taxon>
        <taxon>Hologalegina</taxon>
        <taxon>IRL clade</taxon>
        <taxon>Trifolieae</taxon>
        <taxon>Trifolium</taxon>
    </lineage>
</organism>
<dbReference type="PROSITE" id="PS50878">
    <property type="entry name" value="RT_POL"/>
    <property type="match status" value="1"/>
</dbReference>
<dbReference type="AlphaFoldDB" id="A0A2Z6MWA5"/>
<dbReference type="InterPro" id="IPR052343">
    <property type="entry name" value="Retrotransposon-Effector_Assoc"/>
</dbReference>
<dbReference type="Pfam" id="PF24626">
    <property type="entry name" value="SH3_Tf2-1"/>
    <property type="match status" value="1"/>
</dbReference>
<dbReference type="InterPro" id="IPR036397">
    <property type="entry name" value="RNaseH_sf"/>
</dbReference>
<evidence type="ECO:0000259" key="1">
    <source>
        <dbReference type="PROSITE" id="PS50878"/>
    </source>
</evidence>
<reference evidence="3" key="1">
    <citation type="journal article" date="2017" name="Front. Plant Sci.">
        <title>Climate Clever Clovers: New Paradigm to Reduce the Environmental Footprint of Ruminants by Breeding Low Methanogenic Forages Utilizing Haplotype Variation.</title>
        <authorList>
            <person name="Kaur P."/>
            <person name="Appels R."/>
            <person name="Bayer P.E."/>
            <person name="Keeble-Gagnere G."/>
            <person name="Wang J."/>
            <person name="Hirakawa H."/>
            <person name="Shirasawa K."/>
            <person name="Vercoe P."/>
            <person name="Stefanova K."/>
            <person name="Durmic Z."/>
            <person name="Nichols P."/>
            <person name="Revell C."/>
            <person name="Isobe S.N."/>
            <person name="Edwards D."/>
            <person name="Erskine W."/>
        </authorList>
    </citation>
    <scope>NUCLEOTIDE SEQUENCE [LARGE SCALE GENOMIC DNA]</scope>
    <source>
        <strain evidence="3">cv. Daliak</strain>
    </source>
</reference>
<dbReference type="Pfam" id="PF00078">
    <property type="entry name" value="RVT_1"/>
    <property type="match status" value="1"/>
</dbReference>